<dbReference type="Gene3D" id="3.40.50.1240">
    <property type="entry name" value="Phosphoglycerate mutase-like"/>
    <property type="match status" value="1"/>
</dbReference>
<dbReference type="InterPro" id="IPR013078">
    <property type="entry name" value="His_Pase_superF_clade-1"/>
</dbReference>
<comment type="caution">
    <text evidence="1">The sequence shown here is derived from an EMBL/GenBank/DDBJ whole genome shotgun (WGS) entry which is preliminary data.</text>
</comment>
<dbReference type="SMART" id="SM00855">
    <property type="entry name" value="PGAM"/>
    <property type="match status" value="1"/>
</dbReference>
<dbReference type="Proteomes" id="UP000319148">
    <property type="component" value="Unassembled WGS sequence"/>
</dbReference>
<dbReference type="RefSeq" id="WP_139941242.1">
    <property type="nucleotide sequence ID" value="NZ_JBHSYP010000002.1"/>
</dbReference>
<evidence type="ECO:0000313" key="1">
    <source>
        <dbReference type="EMBL" id="TPD59023.1"/>
    </source>
</evidence>
<sequence length="195" mass="21839">MNNLCYNPFRAAIRRGQKTTRLGGQRITRYLFSLLACLAFTLPFRPVAASEQTIYLVRHAEKISDGSNNPPLSPRGRQRAEWYAGYFADKNLSTLYSTDFRRTLETAGPVARVTGLKVRTYDPGDLAALARELRQLDGAILVVGHSNTTPLLAGLLSGQALPPLDEQHYDRIFIITIDNEGATRLHMDHSDPRRE</sequence>
<gene>
    <name evidence="1" type="ORF">FIV46_12360</name>
</gene>
<dbReference type="Pfam" id="PF00300">
    <property type="entry name" value="His_Phos_1"/>
    <property type="match status" value="1"/>
</dbReference>
<dbReference type="InterPro" id="IPR029033">
    <property type="entry name" value="His_PPase_superfam"/>
</dbReference>
<name>A0A501PF32_9PROT</name>
<protein>
    <submittedName>
        <fullName evidence="1">Histidine phosphatase family protein</fullName>
    </submittedName>
</protein>
<dbReference type="SUPFAM" id="SSF53254">
    <property type="entry name" value="Phosphoglycerate mutase-like"/>
    <property type="match status" value="1"/>
</dbReference>
<dbReference type="OrthoDB" id="3296006at2"/>
<organism evidence="1 2">
    <name type="scientific">Emcibacter nanhaiensis</name>
    <dbReference type="NCBI Taxonomy" id="1505037"/>
    <lineage>
        <taxon>Bacteria</taxon>
        <taxon>Pseudomonadati</taxon>
        <taxon>Pseudomonadota</taxon>
        <taxon>Alphaproteobacteria</taxon>
        <taxon>Emcibacterales</taxon>
        <taxon>Emcibacteraceae</taxon>
        <taxon>Emcibacter</taxon>
    </lineage>
</organism>
<dbReference type="CDD" id="cd07067">
    <property type="entry name" value="HP_PGM_like"/>
    <property type="match status" value="1"/>
</dbReference>
<proteinExistence type="predicted"/>
<keyword evidence="2" id="KW-1185">Reference proteome</keyword>
<dbReference type="EMBL" id="VFIY01000015">
    <property type="protein sequence ID" value="TPD59023.1"/>
    <property type="molecule type" value="Genomic_DNA"/>
</dbReference>
<dbReference type="AlphaFoldDB" id="A0A501PF32"/>
<reference evidence="2" key="1">
    <citation type="submission" date="2019-06" db="EMBL/GenBank/DDBJ databases">
        <title>The complete genome of Emcibacter congregatus ZYLT.</title>
        <authorList>
            <person name="Zhao Z."/>
        </authorList>
    </citation>
    <scope>NUCLEOTIDE SEQUENCE [LARGE SCALE GENOMIC DNA]</scope>
    <source>
        <strain evidence="2">MCCC 1A06723</strain>
    </source>
</reference>
<accession>A0A501PF32</accession>
<evidence type="ECO:0000313" key="2">
    <source>
        <dbReference type="Proteomes" id="UP000319148"/>
    </source>
</evidence>